<keyword evidence="5" id="KW-1185">Reference proteome</keyword>
<dbReference type="AlphaFoldDB" id="S5UPS0"/>
<dbReference type="Pfam" id="PF03861">
    <property type="entry name" value="ANTAR"/>
    <property type="match status" value="1"/>
</dbReference>
<dbReference type="KEGG" id="sci:B446_04840"/>
<dbReference type="Gene3D" id="1.10.10.10">
    <property type="entry name" value="Winged helix-like DNA-binding domain superfamily/Winged helix DNA-binding domain"/>
    <property type="match status" value="1"/>
</dbReference>
<sequence length="418" mass="44317">MRCSSGRQAALAPLVIESSVVEAEGLCAEGALLLRMSGTLDPLGADAWSDELAGHLERADLAGLRPVLDMGHVQLGGAAVLRTLRETTRARTGRPDLIVVRARPGVREAVHLARLDGVRLFATLDEALGALAPTESPAEELPVWRSQIADPLRPTYEDLHREVRALRARVRTAPVIGMAQGMLMARYGLPDSGTAFRELRAVSQRCNVPLRVLVSAVVAARPPDGAEWFPGRRALPVPALRVLGRGDRDPRCRRPMIDAVLHAALAAGRAPGGWVRLADPAVNALVPESHHGCDDALLDHLLRGRASDTADGAARSSGRRVVVPDVAGDPRLGDDGRRALLAAGARALVTLPVVSAPGSCAGVITVHWPDAGHRPTAAQTRALDALAAETAAWLAWYHRSVVLDALEDLHATLTGAPR</sequence>
<dbReference type="EMBL" id="CP006259">
    <property type="protein sequence ID" value="AGS67796.1"/>
    <property type="molecule type" value="Genomic_DNA"/>
</dbReference>
<dbReference type="SMART" id="SM01012">
    <property type="entry name" value="ANTAR"/>
    <property type="match status" value="1"/>
</dbReference>
<keyword evidence="2" id="KW-0804">Transcription</keyword>
<reference evidence="4 5" key="2">
    <citation type="journal article" date="2013" name="J. Biotechnol.">
        <title>Complete genome sequence of the kirromycin producer Streptomyces collinus Tu 365 consisting of a linear chromosome and two linear plasmids.</title>
        <authorList>
            <person name="Ruckert C."/>
            <person name="Szczepanowski R."/>
            <person name="Albersmeier A."/>
            <person name="Goesmann A."/>
            <person name="Iftime D."/>
            <person name="Musiol E.M."/>
            <person name="Blin K."/>
            <person name="Wohlleben W."/>
            <person name="Puhler A."/>
            <person name="Kalinowski J."/>
            <person name="Weber T."/>
        </authorList>
    </citation>
    <scope>NUCLEOTIDE SEQUENCE [LARGE SCALE GENOMIC DNA]</scope>
    <source>
        <strain evidence="5">DSM 40733 / Tue 365</strain>
    </source>
</reference>
<proteinExistence type="predicted"/>
<reference evidence="5" key="1">
    <citation type="submission" date="2012-10" db="EMBL/GenBank/DDBJ databases">
        <title>The complete genome sequence of Streptomyces collinus Tu 365.</title>
        <authorList>
            <person name="Ruckert C."/>
            <person name="Szczepanowski R."/>
            <person name="Goesmann A."/>
            <person name="Pross E.K."/>
            <person name="Musiol E.M."/>
            <person name="Blin K."/>
            <person name="Wohlleben W."/>
            <person name="Puhler A."/>
            <person name="Weber T."/>
            <person name="Kalinowski J."/>
        </authorList>
    </citation>
    <scope>NUCLEOTIDE SEQUENCE [LARGE SCALE GENOMIC DNA]</scope>
    <source>
        <strain evidence="5">DSM 40733 / Tue 365</strain>
    </source>
</reference>
<dbReference type="RefSeq" id="WP_020938280.1">
    <property type="nucleotide sequence ID" value="NC_021985.1"/>
</dbReference>
<organism evidence="4 5">
    <name type="scientific">Streptomyces collinus (strain DSM 40733 / Tue 365)</name>
    <dbReference type="NCBI Taxonomy" id="1214242"/>
    <lineage>
        <taxon>Bacteria</taxon>
        <taxon>Bacillati</taxon>
        <taxon>Actinomycetota</taxon>
        <taxon>Actinomycetes</taxon>
        <taxon>Kitasatosporales</taxon>
        <taxon>Streptomycetaceae</taxon>
        <taxon>Streptomyces</taxon>
    </lineage>
</organism>
<dbReference type="InterPro" id="IPR036513">
    <property type="entry name" value="STAS_dom_sf"/>
</dbReference>
<dbReference type="PATRIC" id="fig|1214242.5.peg.1006"/>
<dbReference type="InterPro" id="IPR029016">
    <property type="entry name" value="GAF-like_dom_sf"/>
</dbReference>
<dbReference type="SUPFAM" id="SSF52091">
    <property type="entry name" value="SpoIIaa-like"/>
    <property type="match status" value="1"/>
</dbReference>
<protein>
    <recommendedName>
        <fullName evidence="3">ANTAR domain-containing protein</fullName>
    </recommendedName>
</protein>
<name>S5UPS0_STRC3</name>
<dbReference type="GO" id="GO:0003723">
    <property type="term" value="F:RNA binding"/>
    <property type="evidence" value="ECO:0007669"/>
    <property type="project" value="InterPro"/>
</dbReference>
<dbReference type="SUPFAM" id="SSF55781">
    <property type="entry name" value="GAF domain-like"/>
    <property type="match status" value="1"/>
</dbReference>
<dbReference type="Gene3D" id="3.30.750.24">
    <property type="entry name" value="STAS domain"/>
    <property type="match status" value="1"/>
</dbReference>
<dbReference type="STRING" id="1214242.B446_04840"/>
<dbReference type="PROSITE" id="PS50921">
    <property type="entry name" value="ANTAR"/>
    <property type="match status" value="1"/>
</dbReference>
<evidence type="ECO:0000313" key="4">
    <source>
        <dbReference type="EMBL" id="AGS67796.1"/>
    </source>
</evidence>
<dbReference type="HOGENOM" id="CLU_657061_0_0_11"/>
<accession>S5UPS0</accession>
<keyword evidence="1" id="KW-0805">Transcription regulation</keyword>
<dbReference type="Proteomes" id="UP000015423">
    <property type="component" value="Chromosome"/>
</dbReference>
<dbReference type="InterPro" id="IPR036388">
    <property type="entry name" value="WH-like_DNA-bd_sf"/>
</dbReference>
<feature type="domain" description="ANTAR" evidence="3">
    <location>
        <begin position="156"/>
        <end position="218"/>
    </location>
</feature>
<evidence type="ECO:0000256" key="1">
    <source>
        <dbReference type="ARBA" id="ARBA00023015"/>
    </source>
</evidence>
<dbReference type="InterPro" id="IPR005561">
    <property type="entry name" value="ANTAR"/>
</dbReference>
<evidence type="ECO:0000256" key="2">
    <source>
        <dbReference type="ARBA" id="ARBA00023163"/>
    </source>
</evidence>
<evidence type="ECO:0000313" key="5">
    <source>
        <dbReference type="Proteomes" id="UP000015423"/>
    </source>
</evidence>
<dbReference type="eggNOG" id="COG2203">
    <property type="taxonomic scope" value="Bacteria"/>
</dbReference>
<dbReference type="Gene3D" id="3.30.450.40">
    <property type="match status" value="1"/>
</dbReference>
<evidence type="ECO:0000259" key="3">
    <source>
        <dbReference type="PROSITE" id="PS50921"/>
    </source>
</evidence>
<gene>
    <name evidence="4" type="ORF">B446_04840</name>
</gene>